<reference evidence="3" key="1">
    <citation type="submission" date="2017-06" db="EMBL/GenBank/DDBJ databases">
        <authorList>
            <person name="Varghese N."/>
            <person name="Submissions S."/>
        </authorList>
    </citation>
    <scope>NUCLEOTIDE SEQUENCE [LARGE SCALE GENOMIC DNA]</scope>
    <source>
        <strain evidence="3">DSM 28041</strain>
    </source>
</reference>
<keyword evidence="1" id="KW-0812">Transmembrane</keyword>
<dbReference type="AlphaFoldDB" id="A0A239A3F9"/>
<evidence type="ECO:0000256" key="1">
    <source>
        <dbReference type="SAM" id="Phobius"/>
    </source>
</evidence>
<accession>A0A239A3F9</accession>
<organism evidence="2 3">
    <name type="scientific">Hymenobacter mucosus</name>
    <dbReference type="NCBI Taxonomy" id="1411120"/>
    <lineage>
        <taxon>Bacteria</taxon>
        <taxon>Pseudomonadati</taxon>
        <taxon>Bacteroidota</taxon>
        <taxon>Cytophagia</taxon>
        <taxon>Cytophagales</taxon>
        <taxon>Hymenobacteraceae</taxon>
        <taxon>Hymenobacter</taxon>
    </lineage>
</organism>
<dbReference type="EMBL" id="FZNS01000010">
    <property type="protein sequence ID" value="SNR89433.1"/>
    <property type="molecule type" value="Genomic_DNA"/>
</dbReference>
<evidence type="ECO:0000313" key="3">
    <source>
        <dbReference type="Proteomes" id="UP000198310"/>
    </source>
</evidence>
<dbReference type="RefSeq" id="WP_089333803.1">
    <property type="nucleotide sequence ID" value="NZ_FZNS01000010.1"/>
</dbReference>
<keyword evidence="3" id="KW-1185">Reference proteome</keyword>
<name>A0A239A3F9_9BACT</name>
<keyword evidence="1" id="KW-0472">Membrane</keyword>
<proteinExistence type="predicted"/>
<sequence length="98" mass="11116">MNQSILSAAPVREPLAARCSRLLLRLRQASHRPTATPSFTPDYASFRPRAYRPYPPHLRGARHRRSYWRRTRRALGVAILIVLAISMVTLACGHLLSV</sequence>
<gene>
    <name evidence="2" type="ORF">SAMN06269173_110130</name>
</gene>
<evidence type="ECO:0000313" key="2">
    <source>
        <dbReference type="EMBL" id="SNR89433.1"/>
    </source>
</evidence>
<protein>
    <submittedName>
        <fullName evidence="2">Uncharacterized protein</fullName>
    </submittedName>
</protein>
<keyword evidence="1" id="KW-1133">Transmembrane helix</keyword>
<feature type="transmembrane region" description="Helical" evidence="1">
    <location>
        <begin position="74"/>
        <end position="96"/>
    </location>
</feature>
<dbReference type="Proteomes" id="UP000198310">
    <property type="component" value="Unassembled WGS sequence"/>
</dbReference>